<accession>A0A936F3S6</accession>
<evidence type="ECO:0000313" key="2">
    <source>
        <dbReference type="Proteomes" id="UP000709959"/>
    </source>
</evidence>
<gene>
    <name evidence="1" type="ORF">IPN91_11650</name>
</gene>
<proteinExistence type="predicted"/>
<evidence type="ECO:0008006" key="3">
    <source>
        <dbReference type="Google" id="ProtNLM"/>
    </source>
</evidence>
<dbReference type="EMBL" id="JADKCH010000015">
    <property type="protein sequence ID" value="MBK8573270.1"/>
    <property type="molecule type" value="Genomic_DNA"/>
</dbReference>
<name>A0A936F3S6_9BACT</name>
<comment type="caution">
    <text evidence="1">The sequence shown here is derived from an EMBL/GenBank/DDBJ whole genome shotgun (WGS) entry which is preliminary data.</text>
</comment>
<sequence>MIQTLIVTTAVGLSAFHFLRGAYLALCDSRGGSCGKCSTSGCPVARKG</sequence>
<dbReference type="AlphaFoldDB" id="A0A936F3S6"/>
<organism evidence="1 2">
    <name type="scientific">Candidatus Geothrix odensensis</name>
    <dbReference type="NCBI Taxonomy" id="2954440"/>
    <lineage>
        <taxon>Bacteria</taxon>
        <taxon>Pseudomonadati</taxon>
        <taxon>Acidobacteriota</taxon>
        <taxon>Holophagae</taxon>
        <taxon>Holophagales</taxon>
        <taxon>Holophagaceae</taxon>
        <taxon>Geothrix</taxon>
    </lineage>
</organism>
<dbReference type="Proteomes" id="UP000709959">
    <property type="component" value="Unassembled WGS sequence"/>
</dbReference>
<reference evidence="1 2" key="1">
    <citation type="submission" date="2020-10" db="EMBL/GenBank/DDBJ databases">
        <title>Connecting structure to function with the recovery of over 1000 high-quality activated sludge metagenome-assembled genomes encoding full-length rRNA genes using long-read sequencing.</title>
        <authorList>
            <person name="Singleton C.M."/>
            <person name="Petriglieri F."/>
            <person name="Kristensen J.M."/>
            <person name="Kirkegaard R.H."/>
            <person name="Michaelsen T.Y."/>
            <person name="Andersen M.H."/>
            <person name="Karst S.M."/>
            <person name="Dueholm M.S."/>
            <person name="Nielsen P.H."/>
            <person name="Albertsen M."/>
        </authorList>
    </citation>
    <scope>NUCLEOTIDE SEQUENCE [LARGE SCALE GENOMIC DNA]</scope>
    <source>
        <strain evidence="1">OdNE_18-Q3-R46-58_MAXAC.008</strain>
    </source>
</reference>
<evidence type="ECO:0000313" key="1">
    <source>
        <dbReference type="EMBL" id="MBK8573270.1"/>
    </source>
</evidence>
<protein>
    <recommendedName>
        <fullName evidence="3">FeoB-associated Cys-rich membrane protein</fullName>
    </recommendedName>
</protein>